<feature type="transmembrane region" description="Helical" evidence="6">
    <location>
        <begin position="100"/>
        <end position="122"/>
    </location>
</feature>
<dbReference type="Pfam" id="PF07690">
    <property type="entry name" value="MFS_1"/>
    <property type="match status" value="1"/>
</dbReference>
<accession>A0A9N9Z134</accession>
<evidence type="ECO:0000256" key="5">
    <source>
        <dbReference type="SAM" id="MobiDB-lite"/>
    </source>
</evidence>
<evidence type="ECO:0000313" key="8">
    <source>
        <dbReference type="Proteomes" id="UP000775872"/>
    </source>
</evidence>
<feature type="transmembrane region" description="Helical" evidence="6">
    <location>
        <begin position="244"/>
        <end position="263"/>
    </location>
</feature>
<feature type="transmembrane region" description="Helical" evidence="6">
    <location>
        <begin position="134"/>
        <end position="155"/>
    </location>
</feature>
<evidence type="ECO:0000256" key="6">
    <source>
        <dbReference type="SAM" id="Phobius"/>
    </source>
</evidence>
<organism evidence="7 8">
    <name type="scientific">Clonostachys solani</name>
    <dbReference type="NCBI Taxonomy" id="160281"/>
    <lineage>
        <taxon>Eukaryota</taxon>
        <taxon>Fungi</taxon>
        <taxon>Dikarya</taxon>
        <taxon>Ascomycota</taxon>
        <taxon>Pezizomycotina</taxon>
        <taxon>Sordariomycetes</taxon>
        <taxon>Hypocreomycetidae</taxon>
        <taxon>Hypocreales</taxon>
        <taxon>Bionectriaceae</taxon>
        <taxon>Clonostachys</taxon>
    </lineage>
</organism>
<evidence type="ECO:0008006" key="9">
    <source>
        <dbReference type="Google" id="ProtNLM"/>
    </source>
</evidence>
<comment type="subcellular location">
    <subcellularLocation>
        <location evidence="1">Membrane</location>
        <topology evidence="1">Multi-pass membrane protein</topology>
    </subcellularLocation>
</comment>
<keyword evidence="2 6" id="KW-0812">Transmembrane</keyword>
<name>A0A9N9Z134_9HYPO</name>
<dbReference type="GO" id="GO:0016020">
    <property type="term" value="C:membrane"/>
    <property type="evidence" value="ECO:0007669"/>
    <property type="project" value="UniProtKB-SubCell"/>
</dbReference>
<comment type="caution">
    <text evidence="7">The sequence shown here is derived from an EMBL/GenBank/DDBJ whole genome shotgun (WGS) entry which is preliminary data.</text>
</comment>
<keyword evidence="4 6" id="KW-0472">Membrane</keyword>
<reference evidence="7 8" key="2">
    <citation type="submission" date="2021-10" db="EMBL/GenBank/DDBJ databases">
        <authorList>
            <person name="Piombo E."/>
        </authorList>
    </citation>
    <scope>NUCLEOTIDE SEQUENCE [LARGE SCALE GENOMIC DNA]</scope>
</reference>
<sequence length="514" mass="56105">MAGDTERSPLLGQRSHSPSTNPRLGDAVHGPSREARGQNVIIPMLCIILFFASWTNGFTQIPLLRLLEDRICHEYYDMSMSPLEPIDESLCKEEWIQSRLAFILSINSAIGALAGFLAAFPWGAAADRVGRKPILTLALTGMALEVCWDIVVLWFHHLPIKLIWLGGIFNIVGGGNAIIVGMVFSIATDATTDEDRQVCNIPSEPDEFPLTSVAFLRLHVAAMAGSLLSPTLCALLMERASPWICQWIGVSLLIFGSVAIYAVPNPPKPPHSPSHDAQESDSDDEDPVNRKTTSKLLKMISLPIPPSLFMFFLLTFLSMPVALATQTFMSQYVSKRYHIKLASTGYIQSTFGVGHIIQAFVILPFLSHLLTSATTPAIFRVKDEKLRDVALLRGSFFFLLIGLIVVGLATNLVGFMFGLVVLVLGSGYASLLKSLMSLYADAKHRSRLFSLIGMVEVLARVYSDPALAGLYSFGLRHGGGWIGLPYFGVALLIGVCLALLSFIKLPKSNEAVTN</sequence>
<dbReference type="Gene3D" id="1.20.1250.20">
    <property type="entry name" value="MFS general substrate transporter like domains"/>
    <property type="match status" value="1"/>
</dbReference>
<dbReference type="GO" id="GO:0022857">
    <property type="term" value="F:transmembrane transporter activity"/>
    <property type="evidence" value="ECO:0007669"/>
    <property type="project" value="InterPro"/>
</dbReference>
<dbReference type="EMBL" id="CABFOC020000018">
    <property type="protein sequence ID" value="CAH0046979.1"/>
    <property type="molecule type" value="Genomic_DNA"/>
</dbReference>
<feature type="transmembrane region" description="Helical" evidence="6">
    <location>
        <begin position="304"/>
        <end position="324"/>
    </location>
</feature>
<feature type="transmembrane region" description="Helical" evidence="6">
    <location>
        <begin position="214"/>
        <end position="237"/>
    </location>
</feature>
<evidence type="ECO:0000256" key="1">
    <source>
        <dbReference type="ARBA" id="ARBA00004141"/>
    </source>
</evidence>
<dbReference type="SUPFAM" id="SSF103473">
    <property type="entry name" value="MFS general substrate transporter"/>
    <property type="match status" value="1"/>
</dbReference>
<reference evidence="8" key="1">
    <citation type="submission" date="2019-06" db="EMBL/GenBank/DDBJ databases">
        <authorList>
            <person name="Broberg M."/>
        </authorList>
    </citation>
    <scope>NUCLEOTIDE SEQUENCE [LARGE SCALE GENOMIC DNA]</scope>
</reference>
<evidence type="ECO:0000256" key="2">
    <source>
        <dbReference type="ARBA" id="ARBA00022692"/>
    </source>
</evidence>
<dbReference type="OrthoDB" id="3026777at2759"/>
<keyword evidence="3 6" id="KW-1133">Transmembrane helix</keyword>
<feature type="transmembrane region" description="Helical" evidence="6">
    <location>
        <begin position="483"/>
        <end position="503"/>
    </location>
</feature>
<keyword evidence="8" id="KW-1185">Reference proteome</keyword>
<dbReference type="Proteomes" id="UP000775872">
    <property type="component" value="Unassembled WGS sequence"/>
</dbReference>
<dbReference type="InterPro" id="IPR011701">
    <property type="entry name" value="MFS"/>
</dbReference>
<feature type="transmembrane region" description="Helical" evidence="6">
    <location>
        <begin position="162"/>
        <end position="187"/>
    </location>
</feature>
<dbReference type="PANTHER" id="PTHR23507">
    <property type="entry name" value="ZGC:174356"/>
    <property type="match status" value="1"/>
</dbReference>
<protein>
    <recommendedName>
        <fullName evidence="9">Major facilitator superfamily (MFS) profile domain-containing protein</fullName>
    </recommendedName>
</protein>
<feature type="transmembrane region" description="Helical" evidence="6">
    <location>
        <begin position="396"/>
        <end position="425"/>
    </location>
</feature>
<feature type="region of interest" description="Disordered" evidence="5">
    <location>
        <begin position="268"/>
        <end position="289"/>
    </location>
</feature>
<feature type="transmembrane region" description="Helical" evidence="6">
    <location>
        <begin position="40"/>
        <end position="58"/>
    </location>
</feature>
<evidence type="ECO:0000256" key="4">
    <source>
        <dbReference type="ARBA" id="ARBA00023136"/>
    </source>
</evidence>
<dbReference type="PANTHER" id="PTHR23507:SF1">
    <property type="entry name" value="FI18259P1-RELATED"/>
    <property type="match status" value="1"/>
</dbReference>
<evidence type="ECO:0000256" key="3">
    <source>
        <dbReference type="ARBA" id="ARBA00022989"/>
    </source>
</evidence>
<dbReference type="AlphaFoldDB" id="A0A9N9Z134"/>
<proteinExistence type="predicted"/>
<dbReference type="InterPro" id="IPR036259">
    <property type="entry name" value="MFS_trans_sf"/>
</dbReference>
<evidence type="ECO:0000313" key="7">
    <source>
        <dbReference type="EMBL" id="CAH0046979.1"/>
    </source>
</evidence>
<feature type="transmembrane region" description="Helical" evidence="6">
    <location>
        <begin position="345"/>
        <end position="366"/>
    </location>
</feature>
<gene>
    <name evidence="7" type="ORF">CSOL1703_00013215</name>
</gene>
<feature type="region of interest" description="Disordered" evidence="5">
    <location>
        <begin position="1"/>
        <end position="29"/>
    </location>
</feature>